<evidence type="ECO:0000259" key="1">
    <source>
        <dbReference type="Pfam" id="PF09314"/>
    </source>
</evidence>
<proteinExistence type="predicted"/>
<keyword evidence="2" id="KW-0808">Transferase</keyword>
<dbReference type="GO" id="GO:0016757">
    <property type="term" value="F:glycosyltransferase activity"/>
    <property type="evidence" value="ECO:0007669"/>
    <property type="project" value="TreeGrafter"/>
</dbReference>
<sequence>MLVNPDGHEWLRAKWPEPVKKYWKLSEALTVRFADLLICDSINIERYIKTEYRKYSPNTRYISYGAEVYSRLGDDPSGKIVEWLERNRLKDHGYYLIVGRFVPENNYETMLREYLASSTKRPLVIVSNVDKNSRFWKELRQKTRFDQDPRVQFVGTIYDQELLTEVRAHAYAYIHGHEVGGTNPSLLEALGSTSLNLLLDVGFNHEVGLDAALYWTKKNGSLRTLINSVDTLPQAEIEQYSKRAKARISSGYSWDLIASSYKKLFADICGSAHSRSSEIDEDD</sequence>
<dbReference type="Pfam" id="PF09314">
    <property type="entry name" value="DUF1972"/>
    <property type="match status" value="1"/>
</dbReference>
<dbReference type="SUPFAM" id="SSF53756">
    <property type="entry name" value="UDP-Glycosyltransferase/glycogen phosphorylase"/>
    <property type="match status" value="1"/>
</dbReference>
<dbReference type="PANTHER" id="PTHR46401">
    <property type="entry name" value="GLYCOSYLTRANSFERASE WBBK-RELATED"/>
    <property type="match status" value="1"/>
</dbReference>
<evidence type="ECO:0000313" key="2">
    <source>
        <dbReference type="EMBL" id="OZG51080.1"/>
    </source>
</evidence>
<name>A0A261EW21_9BIFI</name>
<dbReference type="Gene3D" id="3.40.50.2000">
    <property type="entry name" value="Glycogen Phosphorylase B"/>
    <property type="match status" value="1"/>
</dbReference>
<gene>
    <name evidence="2" type="ORF">PSSU_1148</name>
</gene>
<accession>A0A261EW21</accession>
<comment type="caution">
    <text evidence="2">The sequence shown here is derived from an EMBL/GenBank/DDBJ whole genome shotgun (WGS) entry which is preliminary data.</text>
</comment>
<protein>
    <submittedName>
        <fullName evidence="2">Glycosyl transferase</fullName>
    </submittedName>
</protein>
<feature type="domain" description="DUF1972" evidence="1">
    <location>
        <begin position="2"/>
        <end position="67"/>
    </location>
</feature>
<reference evidence="2 3" key="1">
    <citation type="journal article" date="2017" name="BMC Genomics">
        <title>Comparative genomic and phylogenomic analyses of the Bifidobacteriaceae family.</title>
        <authorList>
            <person name="Lugli G.A."/>
            <person name="Milani C."/>
            <person name="Turroni F."/>
            <person name="Duranti S."/>
            <person name="Mancabelli L."/>
            <person name="Mangifesta M."/>
            <person name="Ferrario C."/>
            <person name="Modesto M."/>
            <person name="Mattarelli P."/>
            <person name="Jiri K."/>
            <person name="van Sinderen D."/>
            <person name="Ventura M."/>
        </authorList>
    </citation>
    <scope>NUCLEOTIDE SEQUENCE [LARGE SCALE GENOMIC DNA]</scope>
    <source>
        <strain evidence="2 3">DSM 24744</strain>
    </source>
</reference>
<dbReference type="Proteomes" id="UP000216454">
    <property type="component" value="Unassembled WGS sequence"/>
</dbReference>
<dbReference type="PANTHER" id="PTHR46401:SF8">
    <property type="entry name" value="BLL6006 PROTEIN"/>
    <property type="match status" value="1"/>
</dbReference>
<keyword evidence="3" id="KW-1185">Reference proteome</keyword>
<organism evidence="2 3">
    <name type="scientific">Pseudoscardovia suis</name>
    <dbReference type="NCBI Taxonomy" id="987063"/>
    <lineage>
        <taxon>Bacteria</taxon>
        <taxon>Bacillati</taxon>
        <taxon>Actinomycetota</taxon>
        <taxon>Actinomycetes</taxon>
        <taxon>Bifidobacteriales</taxon>
        <taxon>Bifidobacteriaceae</taxon>
        <taxon>Pseudoscardovia</taxon>
    </lineage>
</organism>
<dbReference type="EMBL" id="MWWQ01000010">
    <property type="protein sequence ID" value="OZG51080.1"/>
    <property type="molecule type" value="Genomic_DNA"/>
</dbReference>
<dbReference type="InterPro" id="IPR015393">
    <property type="entry name" value="DUF1972"/>
</dbReference>
<evidence type="ECO:0000313" key="3">
    <source>
        <dbReference type="Proteomes" id="UP000216454"/>
    </source>
</evidence>
<dbReference type="AlphaFoldDB" id="A0A261EW21"/>